<evidence type="ECO:0000256" key="1">
    <source>
        <dbReference type="ARBA" id="ARBA00004141"/>
    </source>
</evidence>
<feature type="transmembrane region" description="Helical" evidence="6">
    <location>
        <begin position="196"/>
        <end position="217"/>
    </location>
</feature>
<keyword evidence="5 6" id="KW-0472">Membrane</keyword>
<feature type="transmembrane region" description="Helical" evidence="6">
    <location>
        <begin position="12"/>
        <end position="34"/>
    </location>
</feature>
<keyword evidence="8" id="KW-1185">Reference proteome</keyword>
<evidence type="ECO:0000256" key="5">
    <source>
        <dbReference type="ARBA" id="ARBA00023136"/>
    </source>
</evidence>
<dbReference type="PANTHER" id="PTHR30238:SF4">
    <property type="entry name" value="SLL1022 PROTEIN"/>
    <property type="match status" value="1"/>
</dbReference>
<sequence length="230" mass="23951">MDINDPQFLVAVLQIVWIDLLLSGDNAIVIALACRGLPEDRRRTGILLGAATAVGLRILFALIVSTLLEIPLLRIAGGLLLVTIAVKLAMGEPEPDPTVAASGTLWRAVRTIAIADAVMSLDNVVAVAAAAKGHTALFVFGLVLSIPLIIMGASLITALLIRFPVIVWAGAALLGWIAGEMIATDPLVAGRLAPMPHLPAITGGAVALLVVGIAFLLTQCRTAMREQPRG</sequence>
<proteinExistence type="inferred from homology"/>
<evidence type="ECO:0000313" key="7">
    <source>
        <dbReference type="EMBL" id="MET3692479.1"/>
    </source>
</evidence>
<evidence type="ECO:0000256" key="4">
    <source>
        <dbReference type="ARBA" id="ARBA00022989"/>
    </source>
</evidence>
<comment type="similarity">
    <text evidence="2">Belongs to the TerC family.</text>
</comment>
<dbReference type="PANTHER" id="PTHR30238">
    <property type="entry name" value="MEMBRANE BOUND PREDICTED REDOX MODULATOR"/>
    <property type="match status" value="1"/>
</dbReference>
<comment type="caution">
    <text evidence="7">The sequence shown here is derived from an EMBL/GenBank/DDBJ whole genome shotgun (WGS) entry which is preliminary data.</text>
</comment>
<dbReference type="Pfam" id="PF03741">
    <property type="entry name" value="TerC"/>
    <property type="match status" value="1"/>
</dbReference>
<feature type="transmembrane region" description="Helical" evidence="6">
    <location>
        <begin position="165"/>
        <end position="184"/>
    </location>
</feature>
<dbReference type="Proteomes" id="UP001549145">
    <property type="component" value="Unassembled WGS sequence"/>
</dbReference>
<dbReference type="NCBIfam" id="TIGR03717">
    <property type="entry name" value="R_switched_YjbE"/>
    <property type="match status" value="1"/>
</dbReference>
<evidence type="ECO:0000256" key="6">
    <source>
        <dbReference type="SAM" id="Phobius"/>
    </source>
</evidence>
<dbReference type="InterPro" id="IPR022301">
    <property type="entry name" value="Integral_membrane_YjbE"/>
</dbReference>
<organism evidence="7 8">
    <name type="scientific">Methylobacterium goesingense</name>
    <dbReference type="NCBI Taxonomy" id="243690"/>
    <lineage>
        <taxon>Bacteria</taxon>
        <taxon>Pseudomonadati</taxon>
        <taxon>Pseudomonadota</taxon>
        <taxon>Alphaproteobacteria</taxon>
        <taxon>Hyphomicrobiales</taxon>
        <taxon>Methylobacteriaceae</taxon>
        <taxon>Methylobacterium</taxon>
    </lineage>
</organism>
<dbReference type="InterPro" id="IPR005496">
    <property type="entry name" value="Integral_membrane_TerC"/>
</dbReference>
<feature type="transmembrane region" description="Helical" evidence="6">
    <location>
        <begin position="137"/>
        <end position="158"/>
    </location>
</feature>
<protein>
    <submittedName>
        <fullName evidence="7">YjbE family integral membrane protein</fullName>
    </submittedName>
</protein>
<gene>
    <name evidence="7" type="ORF">ABID43_002015</name>
</gene>
<evidence type="ECO:0000256" key="3">
    <source>
        <dbReference type="ARBA" id="ARBA00022692"/>
    </source>
</evidence>
<dbReference type="RefSeq" id="WP_238278809.1">
    <property type="nucleotide sequence ID" value="NZ_BPQL01000043.1"/>
</dbReference>
<feature type="transmembrane region" description="Helical" evidence="6">
    <location>
        <begin position="46"/>
        <end position="66"/>
    </location>
</feature>
<evidence type="ECO:0000256" key="2">
    <source>
        <dbReference type="ARBA" id="ARBA00007511"/>
    </source>
</evidence>
<keyword evidence="4 6" id="KW-1133">Transmembrane helix</keyword>
<keyword evidence="3 6" id="KW-0812">Transmembrane</keyword>
<comment type="subcellular location">
    <subcellularLocation>
        <location evidence="1">Membrane</location>
        <topology evidence="1">Multi-pass membrane protein</topology>
    </subcellularLocation>
</comment>
<dbReference type="EMBL" id="JBEPMM010000004">
    <property type="protein sequence ID" value="MET3692479.1"/>
    <property type="molecule type" value="Genomic_DNA"/>
</dbReference>
<reference evidence="7 8" key="1">
    <citation type="submission" date="2024-06" db="EMBL/GenBank/DDBJ databases">
        <title>Genomic Encyclopedia of Type Strains, Phase IV (KMG-IV): sequencing the most valuable type-strain genomes for metagenomic binning, comparative biology and taxonomic classification.</title>
        <authorList>
            <person name="Goeker M."/>
        </authorList>
    </citation>
    <scope>NUCLEOTIDE SEQUENCE [LARGE SCALE GENOMIC DNA]</scope>
    <source>
        <strain evidence="7 8">DSM 21331</strain>
    </source>
</reference>
<name>A0ABV2L3R9_9HYPH</name>
<accession>A0ABV2L3R9</accession>
<evidence type="ECO:0000313" key="8">
    <source>
        <dbReference type="Proteomes" id="UP001549145"/>
    </source>
</evidence>